<name>A0AAD7TQQ9_9APHY</name>
<proteinExistence type="predicted"/>
<dbReference type="Gene3D" id="3.80.10.10">
    <property type="entry name" value="Ribonuclease Inhibitor"/>
    <property type="match status" value="1"/>
</dbReference>
<dbReference type="SUPFAM" id="SSF52047">
    <property type="entry name" value="RNI-like"/>
    <property type="match status" value="1"/>
</dbReference>
<gene>
    <name evidence="1" type="ORF">ONZ51_g8393</name>
</gene>
<keyword evidence="2" id="KW-1185">Reference proteome</keyword>
<organism evidence="1 2">
    <name type="scientific">Trametes cubensis</name>
    <dbReference type="NCBI Taxonomy" id="1111947"/>
    <lineage>
        <taxon>Eukaryota</taxon>
        <taxon>Fungi</taxon>
        <taxon>Dikarya</taxon>
        <taxon>Basidiomycota</taxon>
        <taxon>Agaricomycotina</taxon>
        <taxon>Agaricomycetes</taxon>
        <taxon>Polyporales</taxon>
        <taxon>Polyporaceae</taxon>
        <taxon>Trametes</taxon>
    </lineage>
</organism>
<dbReference type="Proteomes" id="UP001215151">
    <property type="component" value="Unassembled WGS sequence"/>
</dbReference>
<evidence type="ECO:0000313" key="1">
    <source>
        <dbReference type="EMBL" id="KAJ8472629.1"/>
    </source>
</evidence>
<evidence type="ECO:0000313" key="2">
    <source>
        <dbReference type="Proteomes" id="UP001215151"/>
    </source>
</evidence>
<dbReference type="EMBL" id="JAPEVG010000252">
    <property type="protein sequence ID" value="KAJ8472629.1"/>
    <property type="molecule type" value="Genomic_DNA"/>
</dbReference>
<evidence type="ECO:0008006" key="3">
    <source>
        <dbReference type="Google" id="ProtNLM"/>
    </source>
</evidence>
<reference evidence="1" key="1">
    <citation type="submission" date="2022-11" db="EMBL/GenBank/DDBJ databases">
        <title>Genome Sequence of Cubamyces cubensis.</title>
        <authorList>
            <person name="Buettner E."/>
        </authorList>
    </citation>
    <scope>NUCLEOTIDE SEQUENCE</scope>
    <source>
        <strain evidence="1">MPL-01</strain>
    </source>
</reference>
<protein>
    <recommendedName>
        <fullName evidence="3">F-box domain-containing protein</fullName>
    </recommendedName>
</protein>
<comment type="caution">
    <text evidence="1">The sequence shown here is derived from an EMBL/GenBank/DDBJ whole genome shotgun (WGS) entry which is preliminary data.</text>
</comment>
<accession>A0AAD7TQQ9</accession>
<dbReference type="AlphaFoldDB" id="A0AAD7TQQ9"/>
<dbReference type="Gene3D" id="1.20.1280.50">
    <property type="match status" value="1"/>
</dbReference>
<sequence>MHASGILPLPPELLAIAFSPHGGAVSLARLWSSRQPSMVSHCLGQPVSAHNRSLDADTLNGNRDWIEAIIERSAGIPLDVTLTFEKIDLDARSLIACALSAALSLRLSELMTALSLCLAVSHIGPYASAPLPQSDIISLEHLSSRCTLLRNGLNCLYTQEAAVIALPRLKTLSLEGDYVTVGYNASDFSLLHLSYSEASGFCLSDTIARLTLETNVGGFWSVDITAMLDCTSNRSPFPWRSLLYAFRHALRELILTVLIVHTDVAQSILSLVDARKSGNVPLEKLPFRTSFNHYEFDRDRFISQLRARAQNVVVCTLQEEGEEEEEEEELRIITSKSQVHGPNMSDDAIVTTPSTIVHHAHDQLHLSPETYRSHIMRVPPELLILIFRELQGLFKWPKASPYQARLWLRATWVCRRWREIFLSTPTFWSSISSINSACKPVERAWVVAALTRAAGVPLDIDVMISDHGERAPSFLASLLVHAHNIRVLRLQMTTYSPCRGSMQPFFELMVPHRLSMPILEVLDLEDMVWSFSGFNRSYLSHLTREHVPRLHELSLAYVHFPWNSELYSSLSCLSLDHIPSPPTIEEFLQILRACPALRKLRVSDALPENDLAEQPLPRDRSIIALPCLRYMYIDGEYTVVAYICDLLEVPRSCEVGVEYYHAIETNQPLRLISAVLPRQRAFRGAVLQSTMVTLQSENTEGYGKSFAYLQLGPDEGQSWFIRIESECAADADMDITSWQELLHTFRNAPLTSISIMPVDLITLDMWSALFHQFPSLDTIEVGPERGYLFKENRKEYMQHSIHPLLQALHSFRRDSEEICVPNLRALALNILVVDTDIAESILSLIRKRNTMGAPMERLEFRDCVCQADIGREQFVSQLKRAGVADVVTSSRHSKGRQVIESLRETLLCVELHVDSRASAGEAIVSSSSRAVDMLPDEYNTPPLYEE</sequence>
<dbReference type="InterPro" id="IPR032675">
    <property type="entry name" value="LRR_dom_sf"/>
</dbReference>